<dbReference type="STRING" id="2769.R7Q691"/>
<keyword evidence="2" id="KW-0378">Hydrolase</keyword>
<keyword evidence="5" id="KW-1133">Transmembrane helix</keyword>
<dbReference type="Proteomes" id="UP000012073">
    <property type="component" value="Unassembled WGS sequence"/>
</dbReference>
<evidence type="ECO:0000256" key="5">
    <source>
        <dbReference type="SAM" id="Phobius"/>
    </source>
</evidence>
<feature type="transmembrane region" description="Helical" evidence="5">
    <location>
        <begin position="268"/>
        <end position="286"/>
    </location>
</feature>
<dbReference type="OrthoDB" id="5575at2759"/>
<dbReference type="PROSITE" id="PS51192">
    <property type="entry name" value="HELICASE_ATP_BIND_1"/>
    <property type="match status" value="1"/>
</dbReference>
<evidence type="ECO:0000313" key="8">
    <source>
        <dbReference type="Proteomes" id="UP000012073"/>
    </source>
</evidence>
<dbReference type="SUPFAM" id="SSF52540">
    <property type="entry name" value="P-loop containing nucleoside triphosphate hydrolases"/>
    <property type="match status" value="1"/>
</dbReference>
<dbReference type="EMBL" id="HG001649">
    <property type="protein sequence ID" value="CDF33519.1"/>
    <property type="molecule type" value="Genomic_DNA"/>
</dbReference>
<organism evidence="7 8">
    <name type="scientific">Chondrus crispus</name>
    <name type="common">Carrageen Irish moss</name>
    <name type="synonym">Polymorpha crispa</name>
    <dbReference type="NCBI Taxonomy" id="2769"/>
    <lineage>
        <taxon>Eukaryota</taxon>
        <taxon>Rhodophyta</taxon>
        <taxon>Florideophyceae</taxon>
        <taxon>Rhodymeniophycidae</taxon>
        <taxon>Gigartinales</taxon>
        <taxon>Gigartinaceae</taxon>
        <taxon>Chondrus</taxon>
    </lineage>
</organism>
<evidence type="ECO:0000256" key="4">
    <source>
        <dbReference type="ARBA" id="ARBA00022840"/>
    </source>
</evidence>
<dbReference type="Gene3D" id="3.40.50.300">
    <property type="entry name" value="P-loop containing nucleotide triphosphate hydrolases"/>
    <property type="match status" value="1"/>
</dbReference>
<dbReference type="GO" id="GO:0005524">
    <property type="term" value="F:ATP binding"/>
    <property type="evidence" value="ECO:0007669"/>
    <property type="project" value="UniProtKB-KW"/>
</dbReference>
<evidence type="ECO:0000313" key="7">
    <source>
        <dbReference type="EMBL" id="CDF33519.1"/>
    </source>
</evidence>
<dbReference type="Gramene" id="CDF33519">
    <property type="protein sequence ID" value="CDF33519"/>
    <property type="gene ID" value="CHC_T00002320001"/>
</dbReference>
<dbReference type="GO" id="GO:0016787">
    <property type="term" value="F:hydrolase activity"/>
    <property type="evidence" value="ECO:0007669"/>
    <property type="project" value="UniProtKB-KW"/>
</dbReference>
<evidence type="ECO:0000256" key="1">
    <source>
        <dbReference type="ARBA" id="ARBA00022741"/>
    </source>
</evidence>
<keyword evidence="8" id="KW-1185">Reference proteome</keyword>
<evidence type="ECO:0000256" key="3">
    <source>
        <dbReference type="ARBA" id="ARBA00022806"/>
    </source>
</evidence>
<keyword evidence="4" id="KW-0067">ATP-binding</keyword>
<dbReference type="InterPro" id="IPR027417">
    <property type="entry name" value="P-loop_NTPase"/>
</dbReference>
<protein>
    <recommendedName>
        <fullName evidence="6">Helicase ATP-binding domain-containing protein</fullName>
    </recommendedName>
</protein>
<evidence type="ECO:0000259" key="6">
    <source>
        <dbReference type="PROSITE" id="PS51192"/>
    </source>
</evidence>
<dbReference type="OMA" id="GDNENYK"/>
<dbReference type="InterPro" id="IPR011545">
    <property type="entry name" value="DEAD/DEAH_box_helicase_dom"/>
</dbReference>
<accession>R7Q691</accession>
<keyword evidence="3" id="KW-0347">Helicase</keyword>
<keyword evidence="5" id="KW-0472">Membrane</keyword>
<dbReference type="InterPro" id="IPR050474">
    <property type="entry name" value="Hel308_SKI2-like"/>
</dbReference>
<dbReference type="InterPro" id="IPR014001">
    <property type="entry name" value="Helicase_ATP-bd"/>
</dbReference>
<dbReference type="GeneID" id="17321089"/>
<evidence type="ECO:0000256" key="2">
    <source>
        <dbReference type="ARBA" id="ARBA00022801"/>
    </source>
</evidence>
<name>R7Q691_CHOCR</name>
<keyword evidence="5" id="KW-0812">Transmembrane</keyword>
<dbReference type="Pfam" id="PF00270">
    <property type="entry name" value="DEAD"/>
    <property type="match status" value="1"/>
</dbReference>
<gene>
    <name evidence="7" type="ORF">CHC_T00002320001</name>
</gene>
<sequence>MASEVSSILPSYLTPAIPYHTFNRMQVACIEAWDSDCNMLVSAPTGSGKTLCFELALLRYLHLALTSSEKKYLPASGLPRKVVFIAPTKAICMEKGHDWKRRYAFLGLRVEIMTGDVYAAGSNSILLNADLILTTAEKWNSLTRNTCSQAVPGVLSNIALLFVDEVHHIGNSRGGTLESVITRMFGTSDQLKQNISSAQVQSLRVIALSATVKNVGEVGRWLRVDPEHILQFDQSYRPIQQLMNPQLSDLQTASVEDSEQKGGNIGCTIGLVCLGVVGVVLAIFVVNDSSTRGRKCSSCYRTCRR</sequence>
<dbReference type="PhylomeDB" id="R7Q691"/>
<dbReference type="RefSeq" id="XP_005713322.1">
    <property type="nucleotide sequence ID" value="XM_005713265.1"/>
</dbReference>
<feature type="domain" description="Helicase ATP-binding" evidence="6">
    <location>
        <begin position="30"/>
        <end position="230"/>
    </location>
</feature>
<dbReference type="PANTHER" id="PTHR47961:SF4">
    <property type="entry name" value="ACTIVATING SIGNAL COINTEGRATOR 1 COMPLEX SUBUNIT 3"/>
    <property type="match status" value="1"/>
</dbReference>
<reference evidence="8" key="1">
    <citation type="journal article" date="2013" name="Proc. Natl. Acad. Sci. U.S.A.">
        <title>Genome structure and metabolic features in the red seaweed Chondrus crispus shed light on evolution of the Archaeplastida.</title>
        <authorList>
            <person name="Collen J."/>
            <person name="Porcel B."/>
            <person name="Carre W."/>
            <person name="Ball S.G."/>
            <person name="Chaparro C."/>
            <person name="Tonon T."/>
            <person name="Barbeyron T."/>
            <person name="Michel G."/>
            <person name="Noel B."/>
            <person name="Valentin K."/>
            <person name="Elias M."/>
            <person name="Artiguenave F."/>
            <person name="Arun A."/>
            <person name="Aury J.M."/>
            <person name="Barbosa-Neto J.F."/>
            <person name="Bothwell J.H."/>
            <person name="Bouget F.Y."/>
            <person name="Brillet L."/>
            <person name="Cabello-Hurtado F."/>
            <person name="Capella-Gutierrez S."/>
            <person name="Charrier B."/>
            <person name="Cladiere L."/>
            <person name="Cock J.M."/>
            <person name="Coelho S.M."/>
            <person name="Colleoni C."/>
            <person name="Czjzek M."/>
            <person name="Da Silva C."/>
            <person name="Delage L."/>
            <person name="Denoeud F."/>
            <person name="Deschamps P."/>
            <person name="Dittami S.M."/>
            <person name="Gabaldon T."/>
            <person name="Gachon C.M."/>
            <person name="Groisillier A."/>
            <person name="Herve C."/>
            <person name="Jabbari K."/>
            <person name="Katinka M."/>
            <person name="Kloareg B."/>
            <person name="Kowalczyk N."/>
            <person name="Labadie K."/>
            <person name="Leblanc C."/>
            <person name="Lopez P.J."/>
            <person name="McLachlan D.H."/>
            <person name="Meslet-Cladiere L."/>
            <person name="Moustafa A."/>
            <person name="Nehr Z."/>
            <person name="Nyvall Collen P."/>
            <person name="Panaud O."/>
            <person name="Partensky F."/>
            <person name="Poulain J."/>
            <person name="Rensing S.A."/>
            <person name="Rousvoal S."/>
            <person name="Samson G."/>
            <person name="Symeonidi A."/>
            <person name="Weissenbach J."/>
            <person name="Zambounis A."/>
            <person name="Wincker P."/>
            <person name="Boyen C."/>
        </authorList>
    </citation>
    <scope>NUCLEOTIDE SEQUENCE [LARGE SCALE GENOMIC DNA]</scope>
    <source>
        <strain evidence="8">cv. Stackhouse</strain>
    </source>
</reference>
<dbReference type="SMART" id="SM00487">
    <property type="entry name" value="DEXDc"/>
    <property type="match status" value="1"/>
</dbReference>
<dbReference type="AlphaFoldDB" id="R7Q691"/>
<proteinExistence type="predicted"/>
<dbReference type="GO" id="GO:0004386">
    <property type="term" value="F:helicase activity"/>
    <property type="evidence" value="ECO:0007669"/>
    <property type="project" value="UniProtKB-KW"/>
</dbReference>
<dbReference type="PANTHER" id="PTHR47961">
    <property type="entry name" value="DNA POLYMERASE THETA, PUTATIVE (AFU_ORTHOLOGUE AFUA_1G05260)-RELATED"/>
    <property type="match status" value="1"/>
</dbReference>
<dbReference type="GO" id="GO:0005634">
    <property type="term" value="C:nucleus"/>
    <property type="evidence" value="ECO:0007669"/>
    <property type="project" value="TreeGrafter"/>
</dbReference>
<dbReference type="KEGG" id="ccp:CHC_T00002320001"/>
<dbReference type="GO" id="GO:0003676">
    <property type="term" value="F:nucleic acid binding"/>
    <property type="evidence" value="ECO:0007669"/>
    <property type="project" value="InterPro"/>
</dbReference>
<keyword evidence="1" id="KW-0547">Nucleotide-binding</keyword>